<dbReference type="InterPro" id="IPR011765">
    <property type="entry name" value="Pept_M16_N"/>
</dbReference>
<keyword evidence="5" id="KW-0732">Signal</keyword>
<evidence type="ECO:0000313" key="8">
    <source>
        <dbReference type="EMBL" id="MFC0351692.1"/>
    </source>
</evidence>
<dbReference type="InterPro" id="IPR011249">
    <property type="entry name" value="Metalloenz_LuxS/M16"/>
</dbReference>
<dbReference type="InterPro" id="IPR001431">
    <property type="entry name" value="Pept_M16_Zn_BS"/>
</dbReference>
<accession>A0ABV6IIP0</accession>
<dbReference type="InterPro" id="IPR007863">
    <property type="entry name" value="Peptidase_M16_C"/>
</dbReference>
<name>A0ABV6IIP0_9BURK</name>
<feature type="domain" description="Peptidase M16 C-terminal" evidence="7">
    <location>
        <begin position="223"/>
        <end position="399"/>
    </location>
</feature>
<evidence type="ECO:0000313" key="9">
    <source>
        <dbReference type="Proteomes" id="UP001589844"/>
    </source>
</evidence>
<feature type="domain" description="Peptidase M16 N-terminal" evidence="6">
    <location>
        <begin position="68"/>
        <end position="214"/>
    </location>
</feature>
<comment type="cofactor">
    <cofactor evidence="1">
        <name>Zn(2+)</name>
        <dbReference type="ChEBI" id="CHEBI:29105"/>
    </cofactor>
</comment>
<proteinExistence type="inferred from homology"/>
<protein>
    <submittedName>
        <fullName evidence="8">M16 family metallopeptidase</fullName>
    </submittedName>
</protein>
<dbReference type="Pfam" id="PF05193">
    <property type="entry name" value="Peptidase_M16_C"/>
    <property type="match status" value="2"/>
</dbReference>
<dbReference type="SUPFAM" id="SSF63411">
    <property type="entry name" value="LuxS/MPP-like metallohydrolase"/>
    <property type="match status" value="4"/>
</dbReference>
<evidence type="ECO:0000259" key="6">
    <source>
        <dbReference type="Pfam" id="PF00675"/>
    </source>
</evidence>
<evidence type="ECO:0000256" key="2">
    <source>
        <dbReference type="ARBA" id="ARBA00007261"/>
    </source>
</evidence>
<dbReference type="PANTHER" id="PTHR11851:SF49">
    <property type="entry name" value="MITOCHONDRIAL-PROCESSING PEPTIDASE SUBUNIT ALPHA"/>
    <property type="match status" value="1"/>
</dbReference>
<sequence>MKLKPVCLACALAFGSASLSLSAFAQDAKAPVAKASAAKPAKAAKAAPATIYTSVEGITEYRLSNGLRVLLAPDASKPTTTVNVTYLVGSRHESYGETGMAHLLEHLLFKGTKTSGNLMDQLSKRGMQFNGTTSFDRTNYYETFPSSDDNLAWALEMEADRMVNSKIARSDLDTEFSVVRNEMESGENNPIQVLWKQLSAATFDWHNYGHSTIGARADVEGVKIENLQGFYRKFYQPDNAVLMVAGKFDEKKTLAMIEKNFGAIAKPARVLEKTWTREAPRDGVREITVRRVADQQLAAVLYPTAAGSDKDAAALSALGEILGSAPSGRLHKQLVESKQAVGVMNIVFRLAEPGYSMYVAALSKDQNIDAAKKTLISVVEGLEANPVTEAELKLAKTNLLNALEKIMNDPQRLCVSMSESMALGDWRMFFLQRDRIEALTVADIQRVAKNYFKEDNRSFGQFIPVATPNRAEIPEVADVAKLVDGYKGRAKVEAGEAFDVSPANIDKRTEKFSLASGTKVALLSKKTRGETVVGRFTMHYGDEKSLNGKMVAGDLAADLLMRGSSKFSRAELDTKLSELKAKLTVAGSGQNMTWSFETVRANLPALLDVMREVLRAPTFPQSEFELLVKENISALEASRNEPQTAAADAIKRKQNAPYQKGDPRYSAPIDEAIPAYNAAKLDDVKSFYNTFYGANNAELSLVGDFDAAQVKAKLATVFGDWKSSVPFTRAPSLNTKAEAASVKIETADKANAFYLAEMPFELNDQSPEYPALLVADTVLGGGIKSRLFGRIRQKEGISYDVGSGLSVPALDNNASVSLYAIYAPQNLEKLQNAVKEELALFVKDGISATELADAKLAIAQTNAVRRAQDAGLAGSLRAKLFLNRSMAFDADVEAKIAALTLDQVNAAIRKFIKPENIAHYYAGDFAGAAKKAAAAAAK</sequence>
<evidence type="ECO:0000256" key="1">
    <source>
        <dbReference type="ARBA" id="ARBA00001947"/>
    </source>
</evidence>
<organism evidence="8 9">
    <name type="scientific">Undibacterium danionis</name>
    <dbReference type="NCBI Taxonomy" id="1812100"/>
    <lineage>
        <taxon>Bacteria</taxon>
        <taxon>Pseudomonadati</taxon>
        <taxon>Pseudomonadota</taxon>
        <taxon>Betaproteobacteria</taxon>
        <taxon>Burkholderiales</taxon>
        <taxon>Oxalobacteraceae</taxon>
        <taxon>Undibacterium</taxon>
    </lineage>
</organism>
<dbReference type="PANTHER" id="PTHR11851">
    <property type="entry name" value="METALLOPROTEASE"/>
    <property type="match status" value="1"/>
</dbReference>
<dbReference type="InterPro" id="IPR050361">
    <property type="entry name" value="MPP/UQCRC_Complex"/>
</dbReference>
<feature type="domain" description="Peptidase M16 C-terminal" evidence="7">
    <location>
        <begin position="681"/>
        <end position="855"/>
    </location>
</feature>
<feature type="domain" description="Peptidase M16 N-terminal" evidence="6">
    <location>
        <begin position="559"/>
        <end position="654"/>
    </location>
</feature>
<dbReference type="RefSeq" id="WP_390214317.1">
    <property type="nucleotide sequence ID" value="NZ_JBHLXJ010000018.1"/>
</dbReference>
<feature type="chain" id="PRO_5045297160" evidence="5">
    <location>
        <begin position="26"/>
        <end position="938"/>
    </location>
</feature>
<dbReference type="PROSITE" id="PS00143">
    <property type="entry name" value="INSULINASE"/>
    <property type="match status" value="1"/>
</dbReference>
<evidence type="ECO:0000256" key="4">
    <source>
        <dbReference type="SAM" id="MobiDB-lite"/>
    </source>
</evidence>
<dbReference type="Pfam" id="PF00675">
    <property type="entry name" value="Peptidase_M16"/>
    <property type="match status" value="2"/>
</dbReference>
<evidence type="ECO:0000256" key="3">
    <source>
        <dbReference type="RuleBase" id="RU004447"/>
    </source>
</evidence>
<reference evidence="8 9" key="1">
    <citation type="submission" date="2024-09" db="EMBL/GenBank/DDBJ databases">
        <authorList>
            <person name="Sun Q."/>
            <person name="Mori K."/>
        </authorList>
    </citation>
    <scope>NUCLEOTIDE SEQUENCE [LARGE SCALE GENOMIC DNA]</scope>
    <source>
        <strain evidence="8 9">CCM 8677</strain>
    </source>
</reference>
<evidence type="ECO:0000256" key="5">
    <source>
        <dbReference type="SAM" id="SignalP"/>
    </source>
</evidence>
<dbReference type="Gene3D" id="3.30.830.10">
    <property type="entry name" value="Metalloenzyme, LuxS/M16 peptidase-like"/>
    <property type="match status" value="4"/>
</dbReference>
<dbReference type="EMBL" id="JBHLXJ010000018">
    <property type="protein sequence ID" value="MFC0351692.1"/>
    <property type="molecule type" value="Genomic_DNA"/>
</dbReference>
<keyword evidence="9" id="KW-1185">Reference proteome</keyword>
<comment type="caution">
    <text evidence="8">The sequence shown here is derived from an EMBL/GenBank/DDBJ whole genome shotgun (WGS) entry which is preliminary data.</text>
</comment>
<feature type="region of interest" description="Disordered" evidence="4">
    <location>
        <begin position="639"/>
        <end position="664"/>
    </location>
</feature>
<evidence type="ECO:0000259" key="7">
    <source>
        <dbReference type="Pfam" id="PF05193"/>
    </source>
</evidence>
<comment type="similarity">
    <text evidence="2 3">Belongs to the peptidase M16 family.</text>
</comment>
<gene>
    <name evidence="8" type="ORF">ACFFJH_17855</name>
</gene>
<dbReference type="Proteomes" id="UP001589844">
    <property type="component" value="Unassembled WGS sequence"/>
</dbReference>
<feature type="signal peptide" evidence="5">
    <location>
        <begin position="1"/>
        <end position="25"/>
    </location>
</feature>